<feature type="compositionally biased region" description="Low complexity" evidence="6">
    <location>
        <begin position="40"/>
        <end position="49"/>
    </location>
</feature>
<dbReference type="InterPro" id="IPR000058">
    <property type="entry name" value="Znf_AN1"/>
</dbReference>
<dbReference type="Gene3D" id="4.10.1110.10">
    <property type="entry name" value="AN1-like Zinc finger"/>
    <property type="match status" value="1"/>
</dbReference>
<dbReference type="InterPro" id="IPR050652">
    <property type="entry name" value="AN1_A20_ZnFinger"/>
</dbReference>
<dbReference type="AlphaFoldDB" id="A0A830C9H2"/>
<proteinExistence type="predicted"/>
<accession>A0A830C9H2</accession>
<comment type="caution">
    <text evidence="8">The sequence shown here is derived from an EMBL/GenBank/DDBJ whole genome shotgun (WGS) entry which is preliminary data.</text>
</comment>
<dbReference type="SMART" id="SM00154">
    <property type="entry name" value="ZnF_AN1"/>
    <property type="match status" value="1"/>
</dbReference>
<evidence type="ECO:0000256" key="4">
    <source>
        <dbReference type="ARBA" id="ARBA00022833"/>
    </source>
</evidence>
<evidence type="ECO:0000259" key="7">
    <source>
        <dbReference type="PROSITE" id="PS51039"/>
    </source>
</evidence>
<evidence type="ECO:0000256" key="6">
    <source>
        <dbReference type="SAM" id="MobiDB-lite"/>
    </source>
</evidence>
<keyword evidence="2" id="KW-0479">Metal-binding</keyword>
<protein>
    <submittedName>
        <fullName evidence="8">Zinc finger a20 and an1 domain-containing stress-associated protein 8</fullName>
    </submittedName>
</protein>
<dbReference type="Proteomes" id="UP000653305">
    <property type="component" value="Unassembled WGS sequence"/>
</dbReference>
<dbReference type="Pfam" id="PF01428">
    <property type="entry name" value="zf-AN1"/>
    <property type="match status" value="1"/>
</dbReference>
<name>A0A830C9H2_9LAMI</name>
<feature type="domain" description="AN1-type" evidence="7">
    <location>
        <begin position="70"/>
        <end position="116"/>
    </location>
</feature>
<keyword evidence="4" id="KW-0862">Zinc</keyword>
<keyword evidence="9" id="KW-1185">Reference proteome</keyword>
<evidence type="ECO:0000256" key="2">
    <source>
        <dbReference type="ARBA" id="ARBA00022723"/>
    </source>
</evidence>
<dbReference type="FunFam" id="4.10.1110.10:FF:000001">
    <property type="entry name" value="Zinc finger AN1-type containing 6"/>
    <property type="match status" value="1"/>
</dbReference>
<dbReference type="PANTHER" id="PTHR10634:SF107">
    <property type="entry name" value="ZINC FINGER A20 AND AN1 DOMAIN-CONTAINING STRESS-ASSOCIATED PROTEIN 8-LIKE"/>
    <property type="match status" value="1"/>
</dbReference>
<dbReference type="InterPro" id="IPR035896">
    <property type="entry name" value="AN1-like_Znf"/>
</dbReference>
<dbReference type="PROSITE" id="PS51039">
    <property type="entry name" value="ZF_AN1"/>
    <property type="match status" value="1"/>
</dbReference>
<evidence type="ECO:0000313" key="9">
    <source>
        <dbReference type="Proteomes" id="UP000653305"/>
    </source>
</evidence>
<organism evidence="8 9">
    <name type="scientific">Phtheirospermum japonicum</name>
    <dbReference type="NCBI Taxonomy" id="374723"/>
    <lineage>
        <taxon>Eukaryota</taxon>
        <taxon>Viridiplantae</taxon>
        <taxon>Streptophyta</taxon>
        <taxon>Embryophyta</taxon>
        <taxon>Tracheophyta</taxon>
        <taxon>Spermatophyta</taxon>
        <taxon>Magnoliopsida</taxon>
        <taxon>eudicotyledons</taxon>
        <taxon>Gunneridae</taxon>
        <taxon>Pentapetalae</taxon>
        <taxon>asterids</taxon>
        <taxon>lamiids</taxon>
        <taxon>Lamiales</taxon>
        <taxon>Orobanchaceae</taxon>
        <taxon>Orobanchaceae incertae sedis</taxon>
        <taxon>Phtheirospermum</taxon>
    </lineage>
</organism>
<reference evidence="8" key="1">
    <citation type="submission" date="2020-07" db="EMBL/GenBank/DDBJ databases">
        <title>Ethylene signaling mediates host invasion by parasitic plants.</title>
        <authorList>
            <person name="Yoshida S."/>
        </authorList>
    </citation>
    <scope>NUCLEOTIDE SEQUENCE</scope>
    <source>
        <strain evidence="8">Okayama</strain>
    </source>
</reference>
<feature type="region of interest" description="Disordered" evidence="6">
    <location>
        <begin position="29"/>
        <end position="54"/>
    </location>
</feature>
<dbReference type="GO" id="GO:0008270">
    <property type="term" value="F:zinc ion binding"/>
    <property type="evidence" value="ECO:0007669"/>
    <property type="project" value="UniProtKB-KW"/>
</dbReference>
<evidence type="ECO:0000256" key="3">
    <source>
        <dbReference type="ARBA" id="ARBA00022771"/>
    </source>
</evidence>
<dbReference type="PANTHER" id="PTHR10634">
    <property type="entry name" value="AN1-TYPE ZINC FINGER PROTEIN"/>
    <property type="match status" value="1"/>
</dbReference>
<evidence type="ECO:0000313" key="8">
    <source>
        <dbReference type="EMBL" id="GFP93064.1"/>
    </source>
</evidence>
<dbReference type="SUPFAM" id="SSF118310">
    <property type="entry name" value="AN1-like Zinc finger"/>
    <property type="match status" value="1"/>
</dbReference>
<dbReference type="OrthoDB" id="428577at2759"/>
<sequence length="135" mass="14783">MNMCSKCYKDMTLKQEQAKAAASSIEDIVNGLRGPPPRRSPLLSRMGPLGRLKLDAPKPTEVVEPKTAKVGGPSRCTTCKKQVGLTGFKCRCSDLFCGSHRYSDKHDCTFDYRTAGHEAIAKANPVVKAEKLDKI</sequence>
<gene>
    <name evidence="8" type="ORF">PHJA_001450700</name>
</gene>
<keyword evidence="3 5" id="KW-0863">Zinc-finger</keyword>
<evidence type="ECO:0000256" key="5">
    <source>
        <dbReference type="PROSITE-ProRule" id="PRU00449"/>
    </source>
</evidence>
<evidence type="ECO:0000256" key="1">
    <source>
        <dbReference type="ARBA" id="ARBA00003732"/>
    </source>
</evidence>
<dbReference type="Gene3D" id="1.20.5.4770">
    <property type="match status" value="1"/>
</dbReference>
<comment type="function">
    <text evidence="1">May be involved in environmental stress response.</text>
</comment>
<dbReference type="EMBL" id="BMAC01000300">
    <property type="protein sequence ID" value="GFP93064.1"/>
    <property type="molecule type" value="Genomic_DNA"/>
</dbReference>